<dbReference type="InterPro" id="IPR055411">
    <property type="entry name" value="LRR_FXL15/At3g58940/PEG3-like"/>
</dbReference>
<name>A0ABD2ZGF8_9GENT</name>
<dbReference type="SUPFAM" id="SSF52047">
    <property type="entry name" value="RNI-like"/>
    <property type="match status" value="1"/>
</dbReference>
<dbReference type="InterPro" id="IPR036047">
    <property type="entry name" value="F-box-like_dom_sf"/>
</dbReference>
<proteinExistence type="predicted"/>
<sequence length="297" mass="34194">MAEIQEIITGEITGLPEPILHRILTFLPIKEAIRTSILSKAFLNASHANPTLEFSDELFFNNRFNGSSHWMWDQKLKIIIEKYESFCEYVNGIVKRYHEEKTGIENFTLELDDDQICECDSQFVERCTKVAVENGVRCLYLSIEKFIVPQFVLGAKSPLNLRIRMCNMIMTRHDQKIMCDRLKQLHLRSVCLDDEMLHKILKSCQLIEVVEIWNCNGLKNVNVTTKIDNLKKCTVALLNSPKVEVSLAPRLESLICWHNTTKSDGEWIPCGINLTASEYPNLKILSLRSIGRTSEIF</sequence>
<dbReference type="Gene3D" id="3.80.10.10">
    <property type="entry name" value="Ribonuclease Inhibitor"/>
    <property type="match status" value="1"/>
</dbReference>
<dbReference type="Pfam" id="PF24758">
    <property type="entry name" value="LRR_At5g56370"/>
    <property type="match status" value="1"/>
</dbReference>
<accession>A0ABD2ZGF8</accession>
<reference evidence="2 3" key="1">
    <citation type="submission" date="2024-11" db="EMBL/GenBank/DDBJ databases">
        <title>A near-complete genome assembly of Cinchona calisaya.</title>
        <authorList>
            <person name="Lian D.C."/>
            <person name="Zhao X.W."/>
            <person name="Wei L."/>
        </authorList>
    </citation>
    <scope>NUCLEOTIDE SEQUENCE [LARGE SCALE GENOMIC DNA]</scope>
    <source>
        <tissue evidence="2">Nenye</tissue>
    </source>
</reference>
<organism evidence="2 3">
    <name type="scientific">Cinchona calisaya</name>
    <dbReference type="NCBI Taxonomy" id="153742"/>
    <lineage>
        <taxon>Eukaryota</taxon>
        <taxon>Viridiplantae</taxon>
        <taxon>Streptophyta</taxon>
        <taxon>Embryophyta</taxon>
        <taxon>Tracheophyta</taxon>
        <taxon>Spermatophyta</taxon>
        <taxon>Magnoliopsida</taxon>
        <taxon>eudicotyledons</taxon>
        <taxon>Gunneridae</taxon>
        <taxon>Pentapetalae</taxon>
        <taxon>asterids</taxon>
        <taxon>lamiids</taxon>
        <taxon>Gentianales</taxon>
        <taxon>Rubiaceae</taxon>
        <taxon>Cinchonoideae</taxon>
        <taxon>Cinchoneae</taxon>
        <taxon>Cinchona</taxon>
    </lineage>
</organism>
<evidence type="ECO:0000313" key="2">
    <source>
        <dbReference type="EMBL" id="KAL3516798.1"/>
    </source>
</evidence>
<dbReference type="InterPro" id="IPR053772">
    <property type="entry name" value="At1g61320/At1g61330-like"/>
</dbReference>
<dbReference type="InterPro" id="IPR001810">
    <property type="entry name" value="F-box_dom"/>
</dbReference>
<dbReference type="InterPro" id="IPR032675">
    <property type="entry name" value="LRR_dom_sf"/>
</dbReference>
<feature type="domain" description="F-box" evidence="1">
    <location>
        <begin position="9"/>
        <end position="62"/>
    </location>
</feature>
<dbReference type="PANTHER" id="PTHR34145">
    <property type="entry name" value="OS02G0105600 PROTEIN"/>
    <property type="match status" value="1"/>
</dbReference>
<evidence type="ECO:0000259" key="1">
    <source>
        <dbReference type="PROSITE" id="PS50181"/>
    </source>
</evidence>
<protein>
    <recommendedName>
        <fullName evidence="1">F-box domain-containing protein</fullName>
    </recommendedName>
</protein>
<dbReference type="EMBL" id="JBJUIK010000010">
    <property type="protein sequence ID" value="KAL3516798.1"/>
    <property type="molecule type" value="Genomic_DNA"/>
</dbReference>
<dbReference type="Proteomes" id="UP001630127">
    <property type="component" value="Unassembled WGS sequence"/>
</dbReference>
<dbReference type="AlphaFoldDB" id="A0ABD2ZGF8"/>
<dbReference type="SUPFAM" id="SSF81383">
    <property type="entry name" value="F-box domain"/>
    <property type="match status" value="1"/>
</dbReference>
<evidence type="ECO:0000313" key="3">
    <source>
        <dbReference type="Proteomes" id="UP001630127"/>
    </source>
</evidence>
<dbReference type="PROSITE" id="PS50181">
    <property type="entry name" value="FBOX"/>
    <property type="match status" value="1"/>
</dbReference>
<dbReference type="Pfam" id="PF00646">
    <property type="entry name" value="F-box"/>
    <property type="match status" value="1"/>
</dbReference>
<keyword evidence="3" id="KW-1185">Reference proteome</keyword>
<gene>
    <name evidence="2" type="ORF">ACH5RR_023700</name>
</gene>
<comment type="caution">
    <text evidence="2">The sequence shown here is derived from an EMBL/GenBank/DDBJ whole genome shotgun (WGS) entry which is preliminary data.</text>
</comment>